<reference evidence="2 3" key="1">
    <citation type="journal article" date="2014" name="Nature">
        <title>The genome of the recently domesticated crop plant sugar beet (Beta vulgaris).</title>
        <authorList>
            <person name="Dohm J.C."/>
            <person name="Minoche A.E."/>
            <person name="Holtgrawe D."/>
            <person name="Capella-Gutierrez S."/>
            <person name="Zakrzewski F."/>
            <person name="Tafer H."/>
            <person name="Rupp O."/>
            <person name="Sorensen T.R."/>
            <person name="Stracke R."/>
            <person name="Reinhardt R."/>
            <person name="Goesmann A."/>
            <person name="Kraft T."/>
            <person name="Schulz B."/>
            <person name="Stadler P.F."/>
            <person name="Schmidt T."/>
            <person name="Gabaldon T."/>
            <person name="Lehrach H."/>
            <person name="Weisshaar B."/>
            <person name="Himmelbauer H."/>
        </authorList>
    </citation>
    <scope>NUCLEOTIDE SEQUENCE [LARGE SCALE GENOMIC DNA]</scope>
    <source>
        <tissue evidence="2">Taproot</tissue>
    </source>
</reference>
<keyword evidence="3" id="KW-1185">Reference proteome</keyword>
<name>A0A0J8D1G1_BETVV</name>
<sequence>MPEILSRFEVAPDSEEAKVMKETIKECEAKGIEGEEKYCATSLESMVDYATSKLGKKLDVVSTYVEKKKGMQNYVFTGVKKISNSKAMICHKMNYACVVFYCHKTETTKTYMVSLVGNDGTKVKAAVICHIDTSKWNPKHLAFQVLKVKPGTVPICHFLPEDHIVWVSK</sequence>
<gene>
    <name evidence="2" type="ORF">BVRB_2g031730</name>
</gene>
<dbReference type="AlphaFoldDB" id="A0A0J8D1G1"/>
<dbReference type="OrthoDB" id="654134at2759"/>
<dbReference type="Proteomes" id="UP000035740">
    <property type="component" value="Chromosome 2"/>
</dbReference>
<dbReference type="InterPro" id="IPR004873">
    <property type="entry name" value="BURP_dom"/>
</dbReference>
<feature type="domain" description="BURP" evidence="1">
    <location>
        <begin position="1"/>
        <end position="169"/>
    </location>
</feature>
<evidence type="ECO:0000313" key="2">
    <source>
        <dbReference type="EMBL" id="KMT18144.1"/>
    </source>
</evidence>
<dbReference type="EMBL" id="KQ090038">
    <property type="protein sequence ID" value="KMT18144.1"/>
    <property type="molecule type" value="Genomic_DNA"/>
</dbReference>
<dbReference type="eggNOG" id="ENOG502QQHP">
    <property type="taxonomic scope" value="Eukaryota"/>
</dbReference>
<dbReference type="Gramene" id="KMT18144">
    <property type="protein sequence ID" value="KMT18144"/>
    <property type="gene ID" value="BVRB_2g031730"/>
</dbReference>
<accession>A0A0J8D1G1</accession>
<evidence type="ECO:0000313" key="3">
    <source>
        <dbReference type="Proteomes" id="UP000035740"/>
    </source>
</evidence>
<dbReference type="OMA" id="CHEVHET"/>
<dbReference type="Pfam" id="PF03181">
    <property type="entry name" value="BURP"/>
    <property type="match status" value="1"/>
</dbReference>
<dbReference type="PANTHER" id="PTHR31236:SF2">
    <property type="entry name" value="BURP DOMAIN PROTEIN RD22"/>
    <property type="match status" value="1"/>
</dbReference>
<dbReference type="SMART" id="SM01045">
    <property type="entry name" value="BURP"/>
    <property type="match status" value="1"/>
</dbReference>
<protein>
    <recommendedName>
        <fullName evidence="1">BURP domain-containing protein</fullName>
    </recommendedName>
</protein>
<proteinExistence type="predicted"/>
<dbReference type="PANTHER" id="PTHR31236">
    <property type="entry name" value="BURP DOMAIN PROTEIN USPL1-LIKE"/>
    <property type="match status" value="1"/>
</dbReference>
<organism evidence="2 3">
    <name type="scientific">Beta vulgaris subsp. vulgaris</name>
    <name type="common">Beet</name>
    <dbReference type="NCBI Taxonomy" id="3555"/>
    <lineage>
        <taxon>Eukaryota</taxon>
        <taxon>Viridiplantae</taxon>
        <taxon>Streptophyta</taxon>
        <taxon>Embryophyta</taxon>
        <taxon>Tracheophyta</taxon>
        <taxon>Spermatophyta</taxon>
        <taxon>Magnoliopsida</taxon>
        <taxon>eudicotyledons</taxon>
        <taxon>Gunneridae</taxon>
        <taxon>Pentapetalae</taxon>
        <taxon>Caryophyllales</taxon>
        <taxon>Chenopodiaceae</taxon>
        <taxon>Betoideae</taxon>
        <taxon>Beta</taxon>
    </lineage>
</organism>
<dbReference type="InterPro" id="IPR044816">
    <property type="entry name" value="BURP"/>
</dbReference>
<evidence type="ECO:0000259" key="1">
    <source>
        <dbReference type="PROSITE" id="PS51277"/>
    </source>
</evidence>
<dbReference type="PROSITE" id="PS51277">
    <property type="entry name" value="BURP"/>
    <property type="match status" value="1"/>
</dbReference>